<evidence type="ECO:0000256" key="3">
    <source>
        <dbReference type="ARBA" id="ARBA00008109"/>
    </source>
</evidence>
<dbReference type="InterPro" id="IPR023214">
    <property type="entry name" value="HAD_sf"/>
</dbReference>
<evidence type="ECO:0000259" key="18">
    <source>
        <dbReference type="Pfam" id="PF16209"/>
    </source>
</evidence>
<dbReference type="SFLD" id="SFLDS00003">
    <property type="entry name" value="Haloacid_Dehalogenase"/>
    <property type="match status" value="1"/>
</dbReference>
<evidence type="ECO:0000256" key="8">
    <source>
        <dbReference type="ARBA" id="ARBA00022842"/>
    </source>
</evidence>
<feature type="binding site" evidence="14">
    <location>
        <position position="816"/>
    </location>
    <ligand>
        <name>ATP</name>
        <dbReference type="ChEBI" id="CHEBI:30616"/>
    </ligand>
</feature>
<reference evidence="21" key="1">
    <citation type="submission" date="2025-08" db="UniProtKB">
        <authorList>
            <consortium name="RefSeq"/>
        </authorList>
    </citation>
    <scope>IDENTIFICATION</scope>
    <source>
        <tissue evidence="21">Blood</tissue>
    </source>
</reference>
<dbReference type="InterPro" id="IPR018303">
    <property type="entry name" value="ATPase_P-typ_P_site"/>
</dbReference>
<accession>A0A6P6HEE7</accession>
<feature type="transmembrane region" description="Helical" evidence="16">
    <location>
        <begin position="1065"/>
        <end position="1086"/>
    </location>
</feature>
<dbReference type="PANTHER" id="PTHR24092:SF52">
    <property type="entry name" value="PHOSPHOLIPID-TRANSPORTING ATPASE FETA"/>
    <property type="match status" value="1"/>
</dbReference>
<comment type="catalytic activity">
    <reaction evidence="12 16">
        <text>ATP + H2O + phospholipidSide 1 = ADP + phosphate + phospholipidSide 2.</text>
        <dbReference type="EC" id="7.6.2.1"/>
    </reaction>
</comment>
<keyword evidence="5 15" id="KW-0479">Metal-binding</keyword>
<dbReference type="GO" id="GO:0000287">
    <property type="term" value="F:magnesium ion binding"/>
    <property type="evidence" value="ECO:0007669"/>
    <property type="project" value="UniProtKB-UniRule"/>
</dbReference>
<feature type="binding site" evidence="14">
    <location>
        <position position="536"/>
    </location>
    <ligand>
        <name>ATP</name>
        <dbReference type="ChEBI" id="CHEBI:30616"/>
    </ligand>
</feature>
<keyword evidence="11 16" id="KW-0472">Membrane</keyword>
<feature type="domain" description="P-type ATPase C-terminal" evidence="19">
    <location>
        <begin position="841"/>
        <end position="1092"/>
    </location>
</feature>
<evidence type="ECO:0000259" key="19">
    <source>
        <dbReference type="Pfam" id="PF16212"/>
    </source>
</evidence>
<evidence type="ECO:0000256" key="11">
    <source>
        <dbReference type="ARBA" id="ARBA00023136"/>
    </source>
</evidence>
<feature type="binding site" evidence="14">
    <location>
        <position position="675"/>
    </location>
    <ligand>
        <name>ATP</name>
        <dbReference type="ChEBI" id="CHEBI:30616"/>
    </ligand>
</feature>
<feature type="binding site" evidence="14">
    <location>
        <position position="787"/>
    </location>
    <ligand>
        <name>ATP</name>
        <dbReference type="ChEBI" id="CHEBI:30616"/>
    </ligand>
</feature>
<feature type="binding site" evidence="14">
    <location>
        <position position="817"/>
    </location>
    <ligand>
        <name>ATP</name>
        <dbReference type="ChEBI" id="CHEBI:30616"/>
    </ligand>
</feature>
<dbReference type="GO" id="GO:0005886">
    <property type="term" value="C:plasma membrane"/>
    <property type="evidence" value="ECO:0007669"/>
    <property type="project" value="TreeGrafter"/>
</dbReference>
<comment type="subcellular location">
    <subcellularLocation>
        <location evidence="2 16">Membrane</location>
        <topology evidence="2 16">Multi-pass membrane protein</topology>
    </subcellularLocation>
</comment>
<feature type="region of interest" description="Disordered" evidence="17">
    <location>
        <begin position="1167"/>
        <end position="1267"/>
    </location>
</feature>
<evidence type="ECO:0000256" key="1">
    <source>
        <dbReference type="ARBA" id="ARBA00001946"/>
    </source>
</evidence>
<dbReference type="SFLD" id="SFLDF00027">
    <property type="entry name" value="p-type_atpase"/>
    <property type="match status" value="1"/>
</dbReference>
<dbReference type="InterPro" id="IPR008250">
    <property type="entry name" value="ATPase_P-typ_transduc_dom_A_sf"/>
</dbReference>
<feature type="transmembrane region" description="Helical" evidence="16">
    <location>
        <begin position="317"/>
        <end position="343"/>
    </location>
</feature>
<comment type="similarity">
    <text evidence="3 16">Belongs to the cation transport ATPase (P-type) (TC 3.A.3) family. Type IV subfamily.</text>
</comment>
<keyword evidence="7 14" id="KW-0067">ATP-binding</keyword>
<feature type="binding site" evidence="14">
    <location>
        <position position="393"/>
    </location>
    <ligand>
        <name>ATP</name>
        <dbReference type="ChEBI" id="CHEBI:30616"/>
    </ligand>
</feature>
<dbReference type="SUPFAM" id="SSF81653">
    <property type="entry name" value="Calcium ATPase, transduction domain A"/>
    <property type="match status" value="1"/>
</dbReference>
<dbReference type="InterPro" id="IPR006539">
    <property type="entry name" value="P-type_ATPase_IV"/>
</dbReference>
<feature type="transmembrane region" description="Helical" evidence="16">
    <location>
        <begin position="51"/>
        <end position="68"/>
    </location>
</feature>
<dbReference type="NCBIfam" id="TIGR01494">
    <property type="entry name" value="ATPase_P-type"/>
    <property type="match status" value="1"/>
</dbReference>
<feature type="transmembrane region" description="Helical" evidence="16">
    <location>
        <begin position="903"/>
        <end position="923"/>
    </location>
</feature>
<feature type="binding site" evidence="15">
    <location>
        <position position="393"/>
    </location>
    <ligand>
        <name>Mg(2+)</name>
        <dbReference type="ChEBI" id="CHEBI:18420"/>
    </ligand>
</feature>
<dbReference type="GO" id="GO:0005802">
    <property type="term" value="C:trans-Golgi network"/>
    <property type="evidence" value="ECO:0007669"/>
    <property type="project" value="TreeGrafter"/>
</dbReference>
<dbReference type="InterPro" id="IPR001757">
    <property type="entry name" value="P_typ_ATPase"/>
</dbReference>
<evidence type="ECO:0000256" key="16">
    <source>
        <dbReference type="RuleBase" id="RU362033"/>
    </source>
</evidence>
<feature type="binding site" evidence="14">
    <location>
        <position position="392"/>
    </location>
    <ligand>
        <name>ATP</name>
        <dbReference type="ChEBI" id="CHEBI:30616"/>
    </ligand>
</feature>
<feature type="binding site" evidence="14">
    <location>
        <position position="673"/>
    </location>
    <ligand>
        <name>ATP</name>
        <dbReference type="ChEBI" id="CHEBI:30616"/>
    </ligand>
</feature>
<dbReference type="Gene3D" id="3.40.50.1000">
    <property type="entry name" value="HAD superfamily/HAD-like"/>
    <property type="match status" value="1"/>
</dbReference>
<keyword evidence="9 16" id="KW-1278">Translocase</keyword>
<feature type="transmembrane region" description="Helical" evidence="16">
    <location>
        <begin position="1021"/>
        <end position="1038"/>
    </location>
</feature>
<evidence type="ECO:0000313" key="21">
    <source>
        <dbReference type="RefSeq" id="XP_025773888.1"/>
    </source>
</evidence>
<dbReference type="GeneID" id="112854555"/>
<evidence type="ECO:0000256" key="12">
    <source>
        <dbReference type="ARBA" id="ARBA00034036"/>
    </source>
</evidence>
<evidence type="ECO:0000256" key="17">
    <source>
        <dbReference type="SAM" id="MobiDB-lite"/>
    </source>
</evidence>
<feature type="binding site" evidence="15">
    <location>
        <position position="391"/>
    </location>
    <ligand>
        <name>Mg(2+)</name>
        <dbReference type="ChEBI" id="CHEBI:18420"/>
    </ligand>
</feature>
<feature type="binding site" evidence="15">
    <location>
        <position position="813"/>
    </location>
    <ligand>
        <name>Mg(2+)</name>
        <dbReference type="ChEBI" id="CHEBI:18420"/>
    </ligand>
</feature>
<feature type="binding site" evidence="14">
    <location>
        <position position="495"/>
    </location>
    <ligand>
        <name>ATP</name>
        <dbReference type="ChEBI" id="CHEBI:30616"/>
    </ligand>
</feature>
<feature type="binding site" evidence="15">
    <location>
        <position position="817"/>
    </location>
    <ligand>
        <name>Mg(2+)</name>
        <dbReference type="ChEBI" id="CHEBI:18420"/>
    </ligand>
</feature>
<dbReference type="PROSITE" id="PS00154">
    <property type="entry name" value="ATPASE_E1_E2"/>
    <property type="match status" value="1"/>
</dbReference>
<dbReference type="GO" id="GO:0005524">
    <property type="term" value="F:ATP binding"/>
    <property type="evidence" value="ECO:0007669"/>
    <property type="project" value="UniProtKB-UniRule"/>
</dbReference>
<evidence type="ECO:0000256" key="14">
    <source>
        <dbReference type="PIRSR" id="PIRSR606539-2"/>
    </source>
</evidence>
<feature type="active site" description="4-aspartylphosphate intermediate" evidence="13">
    <location>
        <position position="391"/>
    </location>
</feature>
<feature type="transmembrane region" description="Helical" evidence="16">
    <location>
        <begin position="870"/>
        <end position="891"/>
    </location>
</feature>
<dbReference type="SUPFAM" id="SSF81660">
    <property type="entry name" value="Metal cation-transporting ATPase, ATP-binding domain N"/>
    <property type="match status" value="1"/>
</dbReference>
<dbReference type="InterPro" id="IPR036412">
    <property type="entry name" value="HAD-like_sf"/>
</dbReference>
<dbReference type="SFLD" id="SFLDG00002">
    <property type="entry name" value="C1.7:_P-type_atpase_like"/>
    <property type="match status" value="1"/>
</dbReference>
<evidence type="ECO:0000256" key="6">
    <source>
        <dbReference type="ARBA" id="ARBA00022741"/>
    </source>
</evidence>
<dbReference type="PRINTS" id="PR00119">
    <property type="entry name" value="CATATPASE"/>
</dbReference>
<keyword evidence="10 16" id="KW-1133">Transmembrane helix</keyword>
<evidence type="ECO:0000256" key="5">
    <source>
        <dbReference type="ARBA" id="ARBA00022723"/>
    </source>
</evidence>
<dbReference type="KEGG" id="pcoo:112854555"/>
<dbReference type="Pfam" id="PF16209">
    <property type="entry name" value="PhoLip_ATPase_N"/>
    <property type="match status" value="1"/>
</dbReference>
<keyword evidence="6 14" id="KW-0547">Nucleotide-binding</keyword>
<dbReference type="Pfam" id="PF13246">
    <property type="entry name" value="Cation_ATPase"/>
    <property type="match status" value="1"/>
</dbReference>
<dbReference type="FunFam" id="3.40.50.1000:FF:000074">
    <property type="entry name" value="Phospholipid-transporting ATPase"/>
    <property type="match status" value="1"/>
</dbReference>
<dbReference type="FunFam" id="2.70.150.10:FF:000025">
    <property type="entry name" value="Phospholipid-transporting ATPase"/>
    <property type="match status" value="1"/>
</dbReference>
<dbReference type="InterPro" id="IPR023299">
    <property type="entry name" value="ATPase_P-typ_cyto_dom_N"/>
</dbReference>
<dbReference type="FunFam" id="3.40.1110.10:FF:000188">
    <property type="entry name" value="Phospholipid-transporting ATPase"/>
    <property type="match status" value="1"/>
</dbReference>
<dbReference type="RefSeq" id="XP_025773888.1">
    <property type="nucleotide sequence ID" value="XM_025918103.1"/>
</dbReference>
<feature type="binding site" evidence="14">
    <location>
        <position position="674"/>
    </location>
    <ligand>
        <name>ATP</name>
        <dbReference type="ChEBI" id="CHEBI:30616"/>
    </ligand>
</feature>
<name>A0A6P6HEE7_PUMCO</name>
<evidence type="ECO:0000313" key="20">
    <source>
        <dbReference type="Proteomes" id="UP000515131"/>
    </source>
</evidence>
<dbReference type="Gene3D" id="3.40.1110.10">
    <property type="entry name" value="Calcium-transporting ATPase, cytoplasmic domain N"/>
    <property type="match status" value="1"/>
</dbReference>
<keyword evidence="8 15" id="KW-0460">Magnesium</keyword>
<keyword evidence="4 16" id="KW-0812">Transmembrane</keyword>
<evidence type="ECO:0000256" key="13">
    <source>
        <dbReference type="PIRSR" id="PIRSR606539-1"/>
    </source>
</evidence>
<dbReference type="PANTHER" id="PTHR24092">
    <property type="entry name" value="PROBABLE PHOSPHOLIPID-TRANSPORTING ATPASE"/>
    <property type="match status" value="1"/>
</dbReference>
<dbReference type="SUPFAM" id="SSF81665">
    <property type="entry name" value="Calcium ATPase, transmembrane domain M"/>
    <property type="match status" value="1"/>
</dbReference>
<evidence type="ECO:0000256" key="7">
    <source>
        <dbReference type="ARBA" id="ARBA00022840"/>
    </source>
</evidence>
<feature type="transmembrane region" description="Helical" evidence="16">
    <location>
        <begin position="989"/>
        <end position="1009"/>
    </location>
</feature>
<feature type="binding site" evidence="14">
    <location>
        <position position="559"/>
    </location>
    <ligand>
        <name>ATP</name>
        <dbReference type="ChEBI" id="CHEBI:30616"/>
    </ligand>
</feature>
<feature type="binding site" evidence="14">
    <location>
        <position position="793"/>
    </location>
    <ligand>
        <name>ATP</name>
        <dbReference type="ChEBI" id="CHEBI:30616"/>
    </ligand>
</feature>
<dbReference type="InterPro" id="IPR023298">
    <property type="entry name" value="ATPase_P-typ_TM_dom_sf"/>
</dbReference>
<feature type="binding site" evidence="14">
    <location>
        <position position="391"/>
    </location>
    <ligand>
        <name>ATP</name>
        <dbReference type="ChEBI" id="CHEBI:30616"/>
    </ligand>
</feature>
<evidence type="ECO:0000256" key="15">
    <source>
        <dbReference type="PIRSR" id="PIRSR606539-3"/>
    </source>
</evidence>
<dbReference type="GO" id="GO:0140326">
    <property type="term" value="F:ATPase-coupled intramembrane lipid transporter activity"/>
    <property type="evidence" value="ECO:0007669"/>
    <property type="project" value="UniProtKB-EC"/>
</dbReference>
<evidence type="ECO:0000256" key="2">
    <source>
        <dbReference type="ARBA" id="ARBA00004141"/>
    </source>
</evidence>
<dbReference type="Pfam" id="PF16212">
    <property type="entry name" value="PhoLip_ATPase_C"/>
    <property type="match status" value="1"/>
</dbReference>
<dbReference type="GO" id="GO:0007030">
    <property type="term" value="P:Golgi organization"/>
    <property type="evidence" value="ECO:0007669"/>
    <property type="project" value="TreeGrafter"/>
</dbReference>
<evidence type="ECO:0000256" key="9">
    <source>
        <dbReference type="ARBA" id="ARBA00022967"/>
    </source>
</evidence>
<keyword evidence="20" id="KW-1185">Reference proteome</keyword>
<feature type="binding site" evidence="14">
    <location>
        <position position="593"/>
    </location>
    <ligand>
        <name>ATP</name>
        <dbReference type="ChEBI" id="CHEBI:30616"/>
    </ligand>
</feature>
<gene>
    <name evidence="21" type="primary">LOC112854555</name>
</gene>
<protein>
    <recommendedName>
        <fullName evidence="16">Phospholipid-transporting ATPase</fullName>
        <ecNumber evidence="16">7.6.2.1</ecNumber>
    </recommendedName>
</protein>
<feature type="transmembrane region" description="Helical" evidence="16">
    <location>
        <begin position="271"/>
        <end position="297"/>
    </location>
</feature>
<dbReference type="NCBIfam" id="TIGR01652">
    <property type="entry name" value="ATPase-Plipid"/>
    <property type="match status" value="1"/>
</dbReference>
<evidence type="ECO:0000256" key="10">
    <source>
        <dbReference type="ARBA" id="ARBA00022989"/>
    </source>
</evidence>
<organism evidence="20 21">
    <name type="scientific">Puma concolor</name>
    <name type="common">Mountain lion</name>
    <name type="synonym">Felis concolor</name>
    <dbReference type="NCBI Taxonomy" id="9696"/>
    <lineage>
        <taxon>Eukaryota</taxon>
        <taxon>Metazoa</taxon>
        <taxon>Chordata</taxon>
        <taxon>Craniata</taxon>
        <taxon>Vertebrata</taxon>
        <taxon>Euteleostomi</taxon>
        <taxon>Mammalia</taxon>
        <taxon>Eutheria</taxon>
        <taxon>Laurasiatheria</taxon>
        <taxon>Carnivora</taxon>
        <taxon>Feliformia</taxon>
        <taxon>Felidae</taxon>
        <taxon>Felinae</taxon>
        <taxon>Puma</taxon>
    </lineage>
</organism>
<dbReference type="InterPro" id="IPR032631">
    <property type="entry name" value="P-type_ATPase_N"/>
</dbReference>
<dbReference type="Gene3D" id="2.70.150.10">
    <property type="entry name" value="Calcium-transporting ATPase, cytoplasmic transduction domain A"/>
    <property type="match status" value="1"/>
</dbReference>
<proteinExistence type="inferred from homology"/>
<dbReference type="Proteomes" id="UP000515131">
    <property type="component" value="Unplaced"/>
</dbReference>
<feature type="domain" description="P-type ATPase N-terminal" evidence="18">
    <location>
        <begin position="15"/>
        <end position="80"/>
    </location>
</feature>
<dbReference type="EC" id="7.6.2.1" evidence="16"/>
<sequence>MEAAGVDGEQERYLQANNREFNTRFGYPNNTIKTSRYNVFNFLPLNLFEQFQRLANAYFLILLFLQLIPQISSLAWYTTVIPLMVVLSITAVKDAIDDMKRHQNDNHVNNRSVMVVMNGRIKEDKWMNIQVGDIIKLRNNQPVTADILLLSSSEPYSLTYIETAELDGETNLKVKQAIPVTSDLEDNLELLSAFDGKVTCESPNNKLDKFTGILTYKGKDFTLDHDKLLLRGCIIRNTDWCYGLVIYTGPDTKLMQNCGKSTFKRTHMDHLLNVLVVWIFLFLGSMCFILAIGHGIWENKKGYYFQNYLPWEEYVPSSAVSAILVFWSYFIILNTMVPISLYVSVEIIRLGNSCYINWDRKMFYAPKNSPAQARTTTLNEELGQVKYVFSDKTGTLTQNIMVFNKCSINGMFYGHVYDKKGMKVEVSEETEKVDFSYNKLADPKFSFYDKTLVEAVKKGDRWVHLFFLSLSLCHTVMSEEKVEGKLVYQAQSPDEGALVTAARNFGFVFRYRTSETIAVVEMGETKVYQLLAILDFSNVRKRMSIVVRTPEDRVMLFCKGADTILCQLLHPSCRFLRDVTMEHLDDFAVEGLRTLMVAYRELDNSFFQAWSKKHSEACLSLENREHKMSNVYEEIEKDLMLLGATAIEDKLQDGVPETVATLNKAQIKMWVLTGDKQETAVNIAYACNIFEEEMDGMFIVEGKNNETVLQELRSARDKMKPESLLESDPVNIYLTSKPQLLRIPEEVPNGNYGLIINGCSLAYALEGNLELELVRTACMCKGVICCRMTPLQKAQVVEMVKRYKKVVTLAIGDGANDVSMIKAAHIGVGISGQEGMQAMLNSDYAFSQFHYLQRLLLVHGRWSYNRMCKFLSYFFYKNFAFTLVHFWYAFFSGFSAQTVYDTWFITFYNLVYTSLPVLGLSLFDQDVNETWSLRFPELYEPGQHNLYFNKKEFVKCLVHGIYSSFVLFFIPMGTIYNSVRSDGKEISDYQSFSLIVQTSLLWVVTMQIALETTYWTMINHIFTWGSLGFYFCILFFLYSDGLCLMFPNVFQFLGVARNTLNLPQMWLSIVLSVVLCILPVIGYQFLKPLFWPVNVDKIMDRIHLCTKLPLPPPTRTKLKYASCRRSAYAFSHKQGFGALITSGKILRSRAHAQGHLGSRRLETRLAAHRPEGAGRGPQKAGPQRKPRRSPRGKALRVTRCTHHSEKRGRWAKHGGPEGPNQRAVRRGGMRATQIGPSAPRLQGEPDITNPKISFLAPQPGQMDSASPLAQLDATRQALDQNLMQQQRHRSTSSSGSSKDTGAGIAQPPCISNDAISCPREDSDRKTVISAIDAPHRATDQGQVVREEQLNTAVFPVFLQEAKKRGKEFYDWQKDADDQRQGKPFFWSLEHSPAQS</sequence>
<dbReference type="SUPFAM" id="SSF56784">
    <property type="entry name" value="HAD-like"/>
    <property type="match status" value="1"/>
</dbReference>
<dbReference type="InterPro" id="IPR044492">
    <property type="entry name" value="P_typ_ATPase_HD_dom"/>
</dbReference>
<feature type="transmembrane region" description="Helical" evidence="16">
    <location>
        <begin position="74"/>
        <end position="92"/>
    </location>
</feature>
<feature type="region of interest" description="Disordered" evidence="17">
    <location>
        <begin position="1281"/>
        <end position="1321"/>
    </location>
</feature>
<feature type="transmembrane region" description="Helical" evidence="16">
    <location>
        <begin position="956"/>
        <end position="977"/>
    </location>
</feature>
<dbReference type="GO" id="GO:0016887">
    <property type="term" value="F:ATP hydrolysis activity"/>
    <property type="evidence" value="ECO:0007669"/>
    <property type="project" value="InterPro"/>
</dbReference>
<dbReference type="InterPro" id="IPR032630">
    <property type="entry name" value="P_typ_ATPase_c"/>
</dbReference>
<dbReference type="CDD" id="cd02073">
    <property type="entry name" value="P-type_ATPase_APLT_Dnf-like"/>
    <property type="match status" value="1"/>
</dbReference>
<dbReference type="GO" id="GO:0045332">
    <property type="term" value="P:phospholipid translocation"/>
    <property type="evidence" value="ECO:0007669"/>
    <property type="project" value="TreeGrafter"/>
</dbReference>
<comment type="cofactor">
    <cofactor evidence="1 15">
        <name>Mg(2+)</name>
        <dbReference type="ChEBI" id="CHEBI:18420"/>
    </cofactor>
</comment>
<evidence type="ECO:0000256" key="4">
    <source>
        <dbReference type="ARBA" id="ARBA00022692"/>
    </source>
</evidence>
<feature type="compositionally biased region" description="Basic residues" evidence="17">
    <location>
        <begin position="1182"/>
        <end position="1212"/>
    </location>
</feature>